<feature type="transmembrane region" description="Helical" evidence="1">
    <location>
        <begin position="163"/>
        <end position="184"/>
    </location>
</feature>
<proteinExistence type="predicted"/>
<feature type="transmembrane region" description="Helical" evidence="1">
    <location>
        <begin position="67"/>
        <end position="90"/>
    </location>
</feature>
<dbReference type="GO" id="GO:0016020">
    <property type="term" value="C:membrane"/>
    <property type="evidence" value="ECO:0007669"/>
    <property type="project" value="InterPro"/>
</dbReference>
<keyword evidence="1" id="KW-0812">Transmembrane</keyword>
<keyword evidence="1" id="KW-1133">Transmembrane helix</keyword>
<feature type="transmembrane region" description="Helical" evidence="1">
    <location>
        <begin position="7"/>
        <end position="29"/>
    </location>
</feature>
<dbReference type="EMBL" id="CZQC01000042">
    <property type="protein sequence ID" value="CUS41419.1"/>
    <property type="molecule type" value="Genomic_DNA"/>
</dbReference>
<evidence type="ECO:0000313" key="2">
    <source>
        <dbReference type="EMBL" id="CUS41419.1"/>
    </source>
</evidence>
<dbReference type="Pfam" id="PF02325">
    <property type="entry name" value="CCB3_YggT"/>
    <property type="match status" value="2"/>
</dbReference>
<evidence type="ECO:0000256" key="1">
    <source>
        <dbReference type="SAM" id="Phobius"/>
    </source>
</evidence>
<gene>
    <name evidence="2" type="ORF">MGWOODY_Tha1287</name>
</gene>
<keyword evidence="1" id="KW-0472">Membrane</keyword>
<dbReference type="PANTHER" id="PTHR33219">
    <property type="entry name" value="YLMG HOMOLOG PROTEIN 2, CHLOROPLASTIC"/>
    <property type="match status" value="1"/>
</dbReference>
<dbReference type="InterPro" id="IPR003425">
    <property type="entry name" value="CCB3/YggT"/>
</dbReference>
<protein>
    <submittedName>
        <fullName evidence="2">Integral membrane protein YggT, involved in response to extracytoplasmic stress (Osmotic shock)</fullName>
    </submittedName>
</protein>
<feature type="transmembrane region" description="Helical" evidence="1">
    <location>
        <begin position="102"/>
        <end position="129"/>
    </location>
</feature>
<organism evidence="2">
    <name type="scientific">hydrothermal vent metagenome</name>
    <dbReference type="NCBI Taxonomy" id="652676"/>
    <lineage>
        <taxon>unclassified sequences</taxon>
        <taxon>metagenomes</taxon>
        <taxon>ecological metagenomes</taxon>
    </lineage>
</organism>
<dbReference type="PANTHER" id="PTHR33219:SF14">
    <property type="entry name" value="PROTEIN COFACTOR ASSEMBLY OF COMPLEX C SUBUNIT B CCB3, CHLOROPLASTIC-RELATED"/>
    <property type="match status" value="1"/>
</dbReference>
<sequence>MSTLSQVGMLLANTIGSMVLLIVVLRFLLQLVRADFYNPLSQFIVRFTNPALIPLRKVIPGFGGLDVASIVLALITQYLLLAILVVIATGSINIPWVSMIPWAPIALFSLILKIYFWGLLITVIASWIAPNSYNPALILINQILEPAIRPIRKMLPDMGGLDLSPIVVFLSIQVIEIAVLGPLVQAVGMPAGLML</sequence>
<reference evidence="2" key="1">
    <citation type="submission" date="2015-10" db="EMBL/GenBank/DDBJ databases">
        <authorList>
            <person name="Gilbert D.G."/>
        </authorList>
    </citation>
    <scope>NUCLEOTIDE SEQUENCE</scope>
</reference>
<accession>A0A160TET2</accession>
<name>A0A160TET2_9ZZZZ</name>
<dbReference type="AlphaFoldDB" id="A0A160TET2"/>